<accession>A0A1I0XIH4</accession>
<protein>
    <submittedName>
        <fullName evidence="2">Uncharacterized protein</fullName>
    </submittedName>
</protein>
<organism evidence="2 3">
    <name type="scientific">Poseidonocella pacifica</name>
    <dbReference type="NCBI Taxonomy" id="871651"/>
    <lineage>
        <taxon>Bacteria</taxon>
        <taxon>Pseudomonadati</taxon>
        <taxon>Pseudomonadota</taxon>
        <taxon>Alphaproteobacteria</taxon>
        <taxon>Rhodobacterales</taxon>
        <taxon>Roseobacteraceae</taxon>
        <taxon>Poseidonocella</taxon>
    </lineage>
</organism>
<dbReference type="EMBL" id="FOJU01000003">
    <property type="protein sequence ID" value="SFB00028.1"/>
    <property type="molecule type" value="Genomic_DNA"/>
</dbReference>
<feature type="chain" id="PRO_5011738514" evidence="1">
    <location>
        <begin position="17"/>
        <end position="186"/>
    </location>
</feature>
<keyword evidence="1" id="KW-0732">Signal</keyword>
<gene>
    <name evidence="2" type="ORF">SAMN05421688_2241</name>
</gene>
<dbReference type="Proteomes" id="UP000198796">
    <property type="component" value="Unassembled WGS sequence"/>
</dbReference>
<evidence type="ECO:0000313" key="2">
    <source>
        <dbReference type="EMBL" id="SFB00028.1"/>
    </source>
</evidence>
<dbReference type="RefSeq" id="WP_092064582.1">
    <property type="nucleotide sequence ID" value="NZ_FOJU01000003.1"/>
</dbReference>
<reference evidence="2 3" key="1">
    <citation type="submission" date="2016-10" db="EMBL/GenBank/DDBJ databases">
        <authorList>
            <person name="de Groot N.N."/>
        </authorList>
    </citation>
    <scope>NUCLEOTIDE SEQUENCE [LARGE SCALE GENOMIC DNA]</scope>
    <source>
        <strain evidence="2 3">DSM 29316</strain>
    </source>
</reference>
<proteinExistence type="predicted"/>
<keyword evidence="3" id="KW-1185">Reference proteome</keyword>
<dbReference type="AlphaFoldDB" id="A0A1I0XIH4"/>
<feature type="signal peptide" evidence="1">
    <location>
        <begin position="1"/>
        <end position="16"/>
    </location>
</feature>
<dbReference type="OrthoDB" id="7863598at2"/>
<dbReference type="STRING" id="871651.SAMN05421688_2241"/>
<sequence length="186" mass="20317">MRAFALWLLLALPATAQEGFVSDWGEVFSRNAARVETVIPGQRRLELPGPVIVTERRGKVTAVDQSGGTAALCRLDILLTIAAFSGLCPDMLGAEELDRLEQSLWMTGVFAARNAIPEIPQAEVGDRLRALIVAKATPLATAICPIEGGKHHDFLMIARDMTRPAALRLLEQDLRRPRLPVMNPCL</sequence>
<evidence type="ECO:0000256" key="1">
    <source>
        <dbReference type="SAM" id="SignalP"/>
    </source>
</evidence>
<name>A0A1I0XIH4_9RHOB</name>
<evidence type="ECO:0000313" key="3">
    <source>
        <dbReference type="Proteomes" id="UP000198796"/>
    </source>
</evidence>